<gene>
    <name evidence="2" type="primary">138</name>
    <name evidence="2" type="ORF">SEA_PHRAPPUCCINO_138</name>
</gene>
<keyword evidence="3" id="KW-1185">Reference proteome</keyword>
<evidence type="ECO:0000313" key="3">
    <source>
        <dbReference type="Proteomes" id="UP000316777"/>
    </source>
</evidence>
<dbReference type="GeneID" id="64767059"/>
<proteinExistence type="predicted"/>
<accession>A0A514DDX0</accession>
<dbReference type="KEGG" id="vg:64767059"/>
<evidence type="ECO:0000313" key="2">
    <source>
        <dbReference type="EMBL" id="QDH91813.1"/>
    </source>
</evidence>
<organism evidence="2 3">
    <name type="scientific">Mycobacterium phage Phrappuccino</name>
    <dbReference type="NCBI Taxonomy" id="2591223"/>
    <lineage>
        <taxon>Viruses</taxon>
        <taxon>Duplodnaviria</taxon>
        <taxon>Heunggongvirae</taxon>
        <taxon>Uroviricota</taxon>
        <taxon>Caudoviricetes</taxon>
        <taxon>Phrappuccinovirus</taxon>
        <taxon>Phrappuccinovirus phrappuccino</taxon>
        <taxon>Phreappuccinovirus Phrappuccino</taxon>
    </lineage>
</organism>
<sequence>MADFDDYDEDPTGEVPTLSPEEIAQLRTRPRLLMPADSSLVTEHRLGLQ</sequence>
<feature type="region of interest" description="Disordered" evidence="1">
    <location>
        <begin position="1"/>
        <end position="30"/>
    </location>
</feature>
<dbReference type="EMBL" id="MK937592">
    <property type="protein sequence ID" value="QDH91813.1"/>
    <property type="molecule type" value="Genomic_DNA"/>
</dbReference>
<protein>
    <submittedName>
        <fullName evidence="2">Uncharacterized protein</fullName>
    </submittedName>
</protein>
<dbReference type="RefSeq" id="YP_010059827.1">
    <property type="nucleotide sequence ID" value="NC_054727.1"/>
</dbReference>
<reference evidence="2 3" key="1">
    <citation type="submission" date="2019-05" db="EMBL/GenBank/DDBJ databases">
        <authorList>
            <person name="Pope W.H."/>
            <person name="Garlena R.A."/>
            <person name="Russell D.A."/>
            <person name="Jacobs-Sera D."/>
            <person name="Hatfull G.F."/>
        </authorList>
    </citation>
    <scope>NUCLEOTIDE SEQUENCE [LARGE SCALE GENOMIC DNA]</scope>
</reference>
<dbReference type="Proteomes" id="UP000316777">
    <property type="component" value="Segment"/>
</dbReference>
<name>A0A514DDX0_9CAUD</name>
<evidence type="ECO:0000256" key="1">
    <source>
        <dbReference type="SAM" id="MobiDB-lite"/>
    </source>
</evidence>
<feature type="compositionally biased region" description="Acidic residues" evidence="1">
    <location>
        <begin position="1"/>
        <end position="12"/>
    </location>
</feature>